<name>A1HMH1_9FIRM</name>
<evidence type="ECO:0000256" key="4">
    <source>
        <dbReference type="RuleBase" id="RU003719"/>
    </source>
</evidence>
<gene>
    <name evidence="7" type="ORF">TcarDRAFT_2701</name>
</gene>
<dbReference type="EMBL" id="AAWL01000001">
    <property type="protein sequence ID" value="EAX49012.1"/>
    <property type="molecule type" value="Genomic_DNA"/>
</dbReference>
<evidence type="ECO:0000256" key="2">
    <source>
        <dbReference type="ARBA" id="ARBA00023002"/>
    </source>
</evidence>
<sequence length="317" mass="35494">MTPALNILVLNHLAERHINTITSVMPGITVHTSDLAQAASFIADTDILVSWGWMDIRELFLAAPKLKWVHALSAGVENLVFPEIQASSVILTNSRGIHGIPVSEHVLALMLTFTRGLNRLIRQQAEKRWKRVPTDELHEKTIGIVGLGSIGREIAKKAKGLGMNVLATKREMTTEIFVDKLYTPDRLIDMLAQSDFVVVALPQTEETREYFRLEHFEAMKRTAYFINIARGTVVREADLITALEQGLIQGAGLDVFEHEPLPENSPLWDMPNVIITPHLAALSPYYLDRAVKLFADNLARFCQGGEMFNVVDKEKGY</sequence>
<dbReference type="FunFam" id="3.40.50.720:FF:000363">
    <property type="entry name" value="D-isomer specific 2-hydroxyacid dehydrogenase"/>
    <property type="match status" value="1"/>
</dbReference>
<reference evidence="7 8" key="2">
    <citation type="submission" date="2007-01" db="EMBL/GenBank/DDBJ databases">
        <title>Sequencing of the draft genome and assembly of Thermosinus carboxydivorans Nor1.</title>
        <authorList>
            <consortium name="US DOE Joint Genome Institute (JGI-PGF)"/>
            <person name="Copeland A."/>
            <person name="Lucas S."/>
            <person name="Lapidus A."/>
            <person name="Barry K."/>
            <person name="Glavina del Rio T."/>
            <person name="Dalin E."/>
            <person name="Tice H."/>
            <person name="Bruce D."/>
            <person name="Pitluck S."/>
            <person name="Richardson P."/>
        </authorList>
    </citation>
    <scope>NUCLEOTIDE SEQUENCE [LARGE SCALE GENOMIC DNA]</scope>
    <source>
        <strain evidence="7 8">Nor1</strain>
    </source>
</reference>
<dbReference type="SUPFAM" id="SSF52283">
    <property type="entry name" value="Formate/glycerate dehydrogenase catalytic domain-like"/>
    <property type="match status" value="1"/>
</dbReference>
<evidence type="ECO:0000259" key="6">
    <source>
        <dbReference type="Pfam" id="PF02826"/>
    </source>
</evidence>
<feature type="domain" description="D-isomer specific 2-hydroxyacid dehydrogenase NAD-binding" evidence="6">
    <location>
        <begin position="107"/>
        <end position="280"/>
    </location>
</feature>
<keyword evidence="3" id="KW-0520">NAD</keyword>
<dbReference type="GO" id="GO:0016616">
    <property type="term" value="F:oxidoreductase activity, acting on the CH-OH group of donors, NAD or NADP as acceptor"/>
    <property type="evidence" value="ECO:0007669"/>
    <property type="project" value="InterPro"/>
</dbReference>
<dbReference type="PANTHER" id="PTHR43333:SF1">
    <property type="entry name" value="D-ISOMER SPECIFIC 2-HYDROXYACID DEHYDROGENASE NAD-BINDING DOMAIN-CONTAINING PROTEIN"/>
    <property type="match status" value="1"/>
</dbReference>
<comment type="similarity">
    <text evidence="1 4">Belongs to the D-isomer specific 2-hydroxyacid dehydrogenase family.</text>
</comment>
<keyword evidence="8" id="KW-1185">Reference proteome</keyword>
<dbReference type="InterPro" id="IPR006140">
    <property type="entry name" value="D-isomer_DH_NAD-bd"/>
</dbReference>
<evidence type="ECO:0000256" key="3">
    <source>
        <dbReference type="ARBA" id="ARBA00023027"/>
    </source>
</evidence>
<reference evidence="7 8" key="1">
    <citation type="submission" date="2007-01" db="EMBL/GenBank/DDBJ databases">
        <title>Annotation of the draft genome assembly of Thermosinus carboxydivorans Nor1.</title>
        <authorList>
            <consortium name="US DOE Joint Genome Institute (JGI-ORNL)"/>
            <person name="Larimer F."/>
            <person name="Land M."/>
            <person name="Hauser L."/>
        </authorList>
    </citation>
    <scope>NUCLEOTIDE SEQUENCE [LARGE SCALE GENOMIC DNA]</scope>
    <source>
        <strain evidence="7 8">Nor1</strain>
    </source>
</reference>
<evidence type="ECO:0000256" key="1">
    <source>
        <dbReference type="ARBA" id="ARBA00005854"/>
    </source>
</evidence>
<dbReference type="AlphaFoldDB" id="A1HMH1"/>
<dbReference type="InterPro" id="IPR036291">
    <property type="entry name" value="NAD(P)-bd_dom_sf"/>
</dbReference>
<proteinExistence type="inferred from homology"/>
<dbReference type="Pfam" id="PF02826">
    <property type="entry name" value="2-Hacid_dh_C"/>
    <property type="match status" value="1"/>
</dbReference>
<keyword evidence="2 4" id="KW-0560">Oxidoreductase</keyword>
<accession>A1HMH1</accession>
<comment type="caution">
    <text evidence="7">The sequence shown here is derived from an EMBL/GenBank/DDBJ whole genome shotgun (WGS) entry which is preliminary data.</text>
</comment>
<dbReference type="OrthoDB" id="9805416at2"/>
<dbReference type="CDD" id="cd05300">
    <property type="entry name" value="2-Hacid_dh_1"/>
    <property type="match status" value="1"/>
</dbReference>
<dbReference type="PANTHER" id="PTHR43333">
    <property type="entry name" value="2-HACID_DH_C DOMAIN-CONTAINING PROTEIN"/>
    <property type="match status" value="1"/>
</dbReference>
<dbReference type="InterPro" id="IPR006139">
    <property type="entry name" value="D-isomer_2_OHA_DH_cat_dom"/>
</dbReference>
<dbReference type="eggNOG" id="COG0111">
    <property type="taxonomic scope" value="Bacteria"/>
</dbReference>
<dbReference type="SUPFAM" id="SSF51735">
    <property type="entry name" value="NAD(P)-binding Rossmann-fold domains"/>
    <property type="match status" value="1"/>
</dbReference>
<dbReference type="RefSeq" id="WP_007288218.1">
    <property type="nucleotide sequence ID" value="NZ_AAWL01000001.1"/>
</dbReference>
<dbReference type="Gene3D" id="3.40.50.720">
    <property type="entry name" value="NAD(P)-binding Rossmann-like Domain"/>
    <property type="match status" value="2"/>
</dbReference>
<dbReference type="Proteomes" id="UP000005139">
    <property type="component" value="Unassembled WGS sequence"/>
</dbReference>
<organism evidence="7 8">
    <name type="scientific">Thermosinus carboxydivorans Nor1</name>
    <dbReference type="NCBI Taxonomy" id="401526"/>
    <lineage>
        <taxon>Bacteria</taxon>
        <taxon>Bacillati</taxon>
        <taxon>Bacillota</taxon>
        <taxon>Negativicutes</taxon>
        <taxon>Selenomonadales</taxon>
        <taxon>Sporomusaceae</taxon>
        <taxon>Thermosinus</taxon>
    </lineage>
</organism>
<feature type="domain" description="D-isomer specific 2-hydroxyacid dehydrogenase catalytic" evidence="5">
    <location>
        <begin position="7"/>
        <end position="311"/>
    </location>
</feature>
<dbReference type="GO" id="GO:0051287">
    <property type="term" value="F:NAD binding"/>
    <property type="evidence" value="ECO:0007669"/>
    <property type="project" value="InterPro"/>
</dbReference>
<evidence type="ECO:0000313" key="8">
    <source>
        <dbReference type="Proteomes" id="UP000005139"/>
    </source>
</evidence>
<evidence type="ECO:0000259" key="5">
    <source>
        <dbReference type="Pfam" id="PF00389"/>
    </source>
</evidence>
<protein>
    <submittedName>
        <fullName evidence="7">D-isomer specific 2-hydroxyacid dehydrogenase, NAD-binding</fullName>
    </submittedName>
</protein>
<dbReference type="Pfam" id="PF00389">
    <property type="entry name" value="2-Hacid_dh"/>
    <property type="match status" value="1"/>
</dbReference>
<evidence type="ECO:0000313" key="7">
    <source>
        <dbReference type="EMBL" id="EAX49012.1"/>
    </source>
</evidence>